<sequence length="78" mass="9202">MNYIYSIPTLIDFTKINKQKVINLPENQRFNEIYNLIKNAGLSYELEDRCCDELEDTTAEILEILGLDYSNYKHNLLI</sequence>
<reference evidence="1" key="1">
    <citation type="journal article" date="2016" name="Genome Biol. Evol.">
        <title>Evolution of chromosomal Clostridium botulinum type E neurotoxin gene clusters: evidence provided by their rare plasmid borne counterparts.</title>
        <authorList>
            <person name="Carter A.T."/>
            <person name="Austin J.W."/>
            <person name="Weedmark K.A."/>
            <person name="Peck M.W."/>
        </authorList>
    </citation>
    <scope>NUCLEOTIDE SEQUENCE</scope>
    <source>
        <strain evidence="1">IFR 12/29</strain>
        <plasmid evidence="1">p12/29</plasmid>
    </source>
</reference>
<dbReference type="EMBL" id="KT897275">
    <property type="protein sequence ID" value="ALT05388.1"/>
    <property type="molecule type" value="Genomic_DNA"/>
</dbReference>
<name>A0A126JI65_CLOBO</name>
<organism evidence="1">
    <name type="scientific">Clostridium botulinum</name>
    <dbReference type="NCBI Taxonomy" id="1491"/>
    <lineage>
        <taxon>Bacteria</taxon>
        <taxon>Bacillati</taxon>
        <taxon>Bacillota</taxon>
        <taxon>Clostridia</taxon>
        <taxon>Eubacteriales</taxon>
        <taxon>Clostridiaceae</taxon>
        <taxon>Clostridium</taxon>
    </lineage>
</organism>
<accession>A0A126JI65</accession>
<proteinExistence type="predicted"/>
<dbReference type="AlphaFoldDB" id="A0A126JI65"/>
<protein>
    <submittedName>
        <fullName evidence="1">Uncharacterized protein</fullName>
    </submittedName>
</protein>
<geneLocation type="plasmid" evidence="1">
    <name>p12/29</name>
</geneLocation>
<evidence type="ECO:0000313" key="1">
    <source>
        <dbReference type="EMBL" id="ALT05388.1"/>
    </source>
</evidence>
<keyword evidence="1" id="KW-0614">Plasmid</keyword>
<dbReference type="RefSeq" id="WP_172688277.1">
    <property type="nucleotide sequence ID" value="NZ_KT897275.1"/>
</dbReference>